<dbReference type="PANTHER" id="PTHR13789:SF309">
    <property type="entry name" value="PUTATIVE (AFU_ORTHOLOGUE AFUA_6G14510)-RELATED"/>
    <property type="match status" value="1"/>
</dbReference>
<dbReference type="OrthoDB" id="9782160at2"/>
<evidence type="ECO:0000313" key="4">
    <source>
        <dbReference type="EMBL" id="ADZ90040.1"/>
    </source>
</evidence>
<dbReference type="InterPro" id="IPR050493">
    <property type="entry name" value="FAD-dep_Monooxygenase_BioMet"/>
</dbReference>
<dbReference type="STRING" id="717774.Marme_0757"/>
<feature type="domain" description="FAD-binding" evidence="3">
    <location>
        <begin position="7"/>
        <end position="313"/>
    </location>
</feature>
<evidence type="ECO:0000259" key="3">
    <source>
        <dbReference type="Pfam" id="PF01494"/>
    </source>
</evidence>
<dbReference type="PATRIC" id="fig|717774.3.peg.788"/>
<dbReference type="EMBL" id="CP002583">
    <property type="protein sequence ID" value="ADZ90040.1"/>
    <property type="molecule type" value="Genomic_DNA"/>
</dbReference>
<accession>F2K2J5</accession>
<reference evidence="4 5" key="1">
    <citation type="journal article" date="2012" name="Stand. Genomic Sci.">
        <title>Complete genome sequence of the melanogenic marine bacterium Marinomonas mediterranea type strain (MMB-1(T)).</title>
        <authorList>
            <person name="Lucas-Elio P."/>
            <person name="Goodwin L."/>
            <person name="Woyke T."/>
            <person name="Pitluck S."/>
            <person name="Nolan M."/>
            <person name="Kyrpides N.C."/>
            <person name="Detter J.C."/>
            <person name="Copeland A."/>
            <person name="Teshima H."/>
            <person name="Bruce D."/>
            <person name="Detter C."/>
            <person name="Tapia R."/>
            <person name="Han S."/>
            <person name="Land M.L."/>
            <person name="Ivanova N."/>
            <person name="Mikhailova N."/>
            <person name="Johnston A.W."/>
            <person name="Sanchez-Amat A."/>
        </authorList>
    </citation>
    <scope>NUCLEOTIDE SEQUENCE [LARGE SCALE GENOMIC DNA]</scope>
    <source>
        <strain evidence="5">ATCC 700492 / JCM 21426 / NBRC 103028 / MMB-1</strain>
    </source>
</reference>
<name>F2K2J5_MARM1</name>
<organism evidence="4 5">
    <name type="scientific">Marinomonas mediterranea (strain ATCC 700492 / JCM 21426 / NBRC 103028 / MMB-1)</name>
    <dbReference type="NCBI Taxonomy" id="717774"/>
    <lineage>
        <taxon>Bacteria</taxon>
        <taxon>Pseudomonadati</taxon>
        <taxon>Pseudomonadota</taxon>
        <taxon>Gammaproteobacteria</taxon>
        <taxon>Oceanospirillales</taxon>
        <taxon>Oceanospirillaceae</taxon>
        <taxon>Marinomonas</taxon>
    </lineage>
</organism>
<dbReference type="PANTHER" id="PTHR13789">
    <property type="entry name" value="MONOOXYGENASE"/>
    <property type="match status" value="1"/>
</dbReference>
<dbReference type="Pfam" id="PF01494">
    <property type="entry name" value="FAD_binding_3"/>
    <property type="match status" value="1"/>
</dbReference>
<gene>
    <name evidence="4" type="ordered locus">Marme_0757</name>
</gene>
<keyword evidence="5" id="KW-1185">Reference proteome</keyword>
<dbReference type="GO" id="GO:0071949">
    <property type="term" value="F:FAD binding"/>
    <property type="evidence" value="ECO:0007669"/>
    <property type="project" value="InterPro"/>
</dbReference>
<keyword evidence="1" id="KW-0560">Oxidoreductase</keyword>
<dbReference type="SUPFAM" id="SSF51905">
    <property type="entry name" value="FAD/NAD(P)-binding domain"/>
    <property type="match status" value="1"/>
</dbReference>
<dbReference type="InterPro" id="IPR036188">
    <property type="entry name" value="FAD/NAD-bd_sf"/>
</dbReference>
<evidence type="ECO:0000313" key="5">
    <source>
        <dbReference type="Proteomes" id="UP000001062"/>
    </source>
</evidence>
<evidence type="ECO:0000256" key="1">
    <source>
        <dbReference type="ARBA" id="ARBA00023002"/>
    </source>
</evidence>
<dbReference type="eggNOG" id="COG0654">
    <property type="taxonomic scope" value="Bacteria"/>
</dbReference>
<dbReference type="KEGG" id="mme:Marme_0757"/>
<dbReference type="InterPro" id="IPR002938">
    <property type="entry name" value="FAD-bd"/>
</dbReference>
<sequence length="383" mass="43251" precursor="true">MNNIRKIAIIGAGISGMALAILAKRKGFQVCVYERNHNISSIGAGVTLWPNAMFVLEKMGLSHKIEDVGGHPTFMRQFDKNGVQKSSLDIEEVNALCGTSSVTILRHHLMKVLHEALEDVDVKIHFNHPIATKEIDKIREDVDLVVGCDGRMNSSVRQYLYADGASPLYQGFINIIGISKLTSNMSDQAIQDYRFNNDKEKQERFGIVPIKDGLCFWAAAWRTDMNKKRPLSDWYQEMHQRFRLWPTSVQNVLNNYDKASLNRIFVHDLDPLPYWNKENVLMIGDAAHAALPTSGQGACQALEDAWHLTQCLDKEGNQKSEMDLHCLLTQFFQKRISKTSTAQIIGRQAAQQIFSAQTEPDIAAKRISARQLSHLWMQGLEGI</sequence>
<keyword evidence="2" id="KW-0503">Monooxygenase</keyword>
<protein>
    <submittedName>
        <fullName evidence="4">FAD dependent oxidoreductase</fullName>
    </submittedName>
</protein>
<dbReference type="AlphaFoldDB" id="F2K2J5"/>
<evidence type="ECO:0000256" key="2">
    <source>
        <dbReference type="ARBA" id="ARBA00023033"/>
    </source>
</evidence>
<dbReference type="GO" id="GO:0004497">
    <property type="term" value="F:monooxygenase activity"/>
    <property type="evidence" value="ECO:0007669"/>
    <property type="project" value="UniProtKB-KW"/>
</dbReference>
<dbReference type="Gene3D" id="3.50.50.60">
    <property type="entry name" value="FAD/NAD(P)-binding domain"/>
    <property type="match status" value="1"/>
</dbReference>
<dbReference type="Proteomes" id="UP000001062">
    <property type="component" value="Chromosome"/>
</dbReference>
<proteinExistence type="predicted"/>
<dbReference type="HOGENOM" id="CLU_009665_19_5_6"/>
<dbReference type="PRINTS" id="PR00420">
    <property type="entry name" value="RNGMNOXGNASE"/>
</dbReference>
<dbReference type="RefSeq" id="WP_013659945.1">
    <property type="nucleotide sequence ID" value="NC_015276.1"/>
</dbReference>